<name>A0A3N9TEW0_9VIBR</name>
<sequence length="112" mass="12769">MQLLIVTFVVLAIIHLLFNQFGSSRRAAHLALGICAVYVVLFLFVPPFTRGMSSKIYLGRGYGILPMLPLCTILFPNLIPEMSERTNQIIGWFAFIGSIFILLLFKYWIWQG</sequence>
<dbReference type="Proteomes" id="UP000281112">
    <property type="component" value="Unassembled WGS sequence"/>
</dbReference>
<evidence type="ECO:0000313" key="3">
    <source>
        <dbReference type="Proteomes" id="UP000281112"/>
    </source>
</evidence>
<accession>A0A3N9TEW0</accession>
<reference evidence="2 3" key="1">
    <citation type="submission" date="2018-11" db="EMBL/GenBank/DDBJ databases">
        <title>Vibrio LJC006 sp. nov., isolated from seawater during the bloom of the enteromorpha.</title>
        <authorList>
            <person name="Liang J."/>
        </authorList>
    </citation>
    <scope>NUCLEOTIDE SEQUENCE [LARGE SCALE GENOMIC DNA]</scope>
    <source>
        <strain evidence="2 3">LJC006</strain>
    </source>
</reference>
<dbReference type="RefSeq" id="WP_124937654.1">
    <property type="nucleotide sequence ID" value="NZ_RJVQ01000005.1"/>
</dbReference>
<evidence type="ECO:0000313" key="2">
    <source>
        <dbReference type="EMBL" id="RQW62659.1"/>
    </source>
</evidence>
<organism evidence="2 3">
    <name type="scientific">Vibrio viridaestus</name>
    <dbReference type="NCBI Taxonomy" id="2487322"/>
    <lineage>
        <taxon>Bacteria</taxon>
        <taxon>Pseudomonadati</taxon>
        <taxon>Pseudomonadota</taxon>
        <taxon>Gammaproteobacteria</taxon>
        <taxon>Vibrionales</taxon>
        <taxon>Vibrionaceae</taxon>
        <taxon>Vibrio</taxon>
    </lineage>
</organism>
<feature type="transmembrane region" description="Helical" evidence="1">
    <location>
        <begin position="57"/>
        <end position="77"/>
    </location>
</feature>
<keyword evidence="1" id="KW-1133">Transmembrane helix</keyword>
<feature type="transmembrane region" description="Helical" evidence="1">
    <location>
        <begin position="89"/>
        <end position="109"/>
    </location>
</feature>
<proteinExistence type="predicted"/>
<keyword evidence="3" id="KW-1185">Reference proteome</keyword>
<gene>
    <name evidence="2" type="ORF">EES38_13110</name>
</gene>
<feature type="transmembrane region" description="Helical" evidence="1">
    <location>
        <begin position="29"/>
        <end position="45"/>
    </location>
</feature>
<dbReference type="OrthoDB" id="5879840at2"/>
<protein>
    <submittedName>
        <fullName evidence="2">Uncharacterized protein</fullName>
    </submittedName>
</protein>
<evidence type="ECO:0000256" key="1">
    <source>
        <dbReference type="SAM" id="Phobius"/>
    </source>
</evidence>
<comment type="caution">
    <text evidence="2">The sequence shown here is derived from an EMBL/GenBank/DDBJ whole genome shotgun (WGS) entry which is preliminary data.</text>
</comment>
<dbReference type="EMBL" id="RJVQ01000005">
    <property type="protein sequence ID" value="RQW62659.1"/>
    <property type="molecule type" value="Genomic_DNA"/>
</dbReference>
<keyword evidence="1" id="KW-0812">Transmembrane</keyword>
<keyword evidence="1" id="KW-0472">Membrane</keyword>
<dbReference type="AlphaFoldDB" id="A0A3N9TEW0"/>